<proteinExistence type="predicted"/>
<dbReference type="AlphaFoldDB" id="A0A813G9I5"/>
<dbReference type="GO" id="GO:0030145">
    <property type="term" value="F:manganese ion binding"/>
    <property type="evidence" value="ECO:0007669"/>
    <property type="project" value="TreeGrafter"/>
</dbReference>
<dbReference type="PANTHER" id="PTHR16509:SF1">
    <property type="entry name" value="MANGANESE-DEPENDENT ADP-RIBOSE_CDP-ALCOHOL DIPHOSPHATASE"/>
    <property type="match status" value="1"/>
</dbReference>
<evidence type="ECO:0000313" key="2">
    <source>
        <dbReference type="EMBL" id="CAE8622845.1"/>
    </source>
</evidence>
<evidence type="ECO:0000259" key="1">
    <source>
        <dbReference type="Pfam" id="PF00149"/>
    </source>
</evidence>
<evidence type="ECO:0000313" key="3">
    <source>
        <dbReference type="Proteomes" id="UP000626109"/>
    </source>
</evidence>
<dbReference type="SUPFAM" id="SSF56300">
    <property type="entry name" value="Metallo-dependent phosphatases"/>
    <property type="match status" value="1"/>
</dbReference>
<organism evidence="2 3">
    <name type="scientific">Polarella glacialis</name>
    <name type="common">Dinoflagellate</name>
    <dbReference type="NCBI Taxonomy" id="89957"/>
    <lineage>
        <taxon>Eukaryota</taxon>
        <taxon>Sar</taxon>
        <taxon>Alveolata</taxon>
        <taxon>Dinophyceae</taxon>
        <taxon>Suessiales</taxon>
        <taxon>Suessiaceae</taxon>
        <taxon>Polarella</taxon>
    </lineage>
</organism>
<gene>
    <name evidence="2" type="ORF">PGLA2088_LOCUS119</name>
</gene>
<dbReference type="GO" id="GO:0047631">
    <property type="term" value="F:ADP-ribose diphosphatase activity"/>
    <property type="evidence" value="ECO:0007669"/>
    <property type="project" value="TreeGrafter"/>
</dbReference>
<dbReference type="InterPro" id="IPR004843">
    <property type="entry name" value="Calcineurin-like_PHP"/>
</dbReference>
<reference evidence="2" key="1">
    <citation type="submission" date="2021-02" db="EMBL/GenBank/DDBJ databases">
        <authorList>
            <person name="Dougan E. K."/>
            <person name="Rhodes N."/>
            <person name="Thang M."/>
            <person name="Chan C."/>
        </authorList>
    </citation>
    <scope>NUCLEOTIDE SEQUENCE</scope>
</reference>
<dbReference type="EMBL" id="CAJNNW010000067">
    <property type="protein sequence ID" value="CAE8622845.1"/>
    <property type="molecule type" value="Genomic_DNA"/>
</dbReference>
<dbReference type="Gene3D" id="3.60.21.10">
    <property type="match status" value="1"/>
</dbReference>
<protein>
    <recommendedName>
        <fullName evidence="1">Calcineurin-like phosphoesterase domain-containing protein</fullName>
    </recommendedName>
</protein>
<feature type="domain" description="Calcineurin-like phosphoesterase" evidence="1">
    <location>
        <begin position="37"/>
        <end position="295"/>
    </location>
</feature>
<dbReference type="GO" id="GO:0047734">
    <property type="term" value="F:CDP-glycerol diphosphatase activity"/>
    <property type="evidence" value="ECO:0007669"/>
    <property type="project" value="TreeGrafter"/>
</dbReference>
<dbReference type="Proteomes" id="UP000626109">
    <property type="component" value="Unassembled WGS sequence"/>
</dbReference>
<feature type="non-terminal residue" evidence="2">
    <location>
        <position position="1"/>
    </location>
</feature>
<dbReference type="GO" id="GO:0008663">
    <property type="term" value="F:2',3'-cyclic-nucleotide 2'-phosphodiesterase activity"/>
    <property type="evidence" value="ECO:0007669"/>
    <property type="project" value="TreeGrafter"/>
</dbReference>
<dbReference type="Pfam" id="PF00149">
    <property type="entry name" value="Metallophos"/>
    <property type="match status" value="1"/>
</dbReference>
<accession>A0A813G9I5</accession>
<dbReference type="InterPro" id="IPR029052">
    <property type="entry name" value="Metallo-depent_PP-like"/>
</dbReference>
<sequence length="380" mass="41842">CQGMGGLLGAGIGAQGATQSMAPSGPARCLLLRPHCRIGVIADVQWCDIEDGWNYKKTERRAYRGALQAFRRASSWWNDGPDLAVVAQLGDLIDGQCARLGLTATCFDRAREVLDTIRAPTVLNLIGNHELYNFSFDALAEQLNTRRGGLDYYSHSPAPGLRLLVLNGYELSVIGRERGDERYEGALKLLKANNPNDVEQPGDFTKGLVGLQHRFVPYNGAFGKNQLAWFQEQLLAAERAREKVIVLSHLLLHPPLPRSEEDKPSTMAFDYEDFIDAIKARSGVVLAVFSGHDHKGGYHFVDGVHHITFQSPLNKGEEGSAFGRVDVHKDRLVIWSPKLEDLLHATALKAANQEVLTEEACEGVLNEGSSFLFPEGVTLE</sequence>
<name>A0A813G9I5_POLGL</name>
<comment type="caution">
    <text evidence="2">The sequence shown here is derived from an EMBL/GenBank/DDBJ whole genome shotgun (WGS) entry which is preliminary data.</text>
</comment>
<dbReference type="PANTHER" id="PTHR16509">
    <property type="match status" value="1"/>
</dbReference>